<proteinExistence type="predicted"/>
<keyword evidence="2" id="KW-1185">Reference proteome</keyword>
<accession>A0ABW2L6G6</accession>
<comment type="caution">
    <text evidence="1">The sequence shown here is derived from an EMBL/GenBank/DDBJ whole genome shotgun (WGS) entry which is preliminary data.</text>
</comment>
<sequence length="52" mass="6148">MKVADAMLQQERVPYAGNRFFKSIFTKYRCALCHFLGHAFPADERRRIRETA</sequence>
<organism evidence="1 2">
    <name type="scientific">Haloferula chungangensis</name>
    <dbReference type="NCBI Taxonomy" id="1048331"/>
    <lineage>
        <taxon>Bacteria</taxon>
        <taxon>Pseudomonadati</taxon>
        <taxon>Verrucomicrobiota</taxon>
        <taxon>Verrucomicrobiia</taxon>
        <taxon>Verrucomicrobiales</taxon>
        <taxon>Verrucomicrobiaceae</taxon>
        <taxon>Haloferula</taxon>
    </lineage>
</organism>
<reference evidence="2" key="1">
    <citation type="journal article" date="2019" name="Int. J. Syst. Evol. Microbiol.">
        <title>The Global Catalogue of Microorganisms (GCM) 10K type strain sequencing project: providing services to taxonomists for standard genome sequencing and annotation.</title>
        <authorList>
            <consortium name="The Broad Institute Genomics Platform"/>
            <consortium name="The Broad Institute Genome Sequencing Center for Infectious Disease"/>
            <person name="Wu L."/>
            <person name="Ma J."/>
        </authorList>
    </citation>
    <scope>NUCLEOTIDE SEQUENCE [LARGE SCALE GENOMIC DNA]</scope>
    <source>
        <strain evidence="2">CGMCC 4.1467</strain>
    </source>
</reference>
<protein>
    <submittedName>
        <fullName evidence="1">Uncharacterized protein</fullName>
    </submittedName>
</protein>
<name>A0ABW2L6G6_9BACT</name>
<dbReference type="EMBL" id="JBHTBS010000006">
    <property type="protein sequence ID" value="MFC7337994.1"/>
    <property type="molecule type" value="Genomic_DNA"/>
</dbReference>
<gene>
    <name evidence="1" type="ORF">ACFQY0_12450</name>
</gene>
<dbReference type="RefSeq" id="WP_379712833.1">
    <property type="nucleotide sequence ID" value="NZ_JBHTBS010000006.1"/>
</dbReference>
<dbReference type="Proteomes" id="UP001596472">
    <property type="component" value="Unassembled WGS sequence"/>
</dbReference>
<evidence type="ECO:0000313" key="1">
    <source>
        <dbReference type="EMBL" id="MFC7337994.1"/>
    </source>
</evidence>
<evidence type="ECO:0000313" key="2">
    <source>
        <dbReference type="Proteomes" id="UP001596472"/>
    </source>
</evidence>